<proteinExistence type="predicted"/>
<dbReference type="WBParaSite" id="nRc.2.0.1.t26216-RA">
    <property type="protein sequence ID" value="nRc.2.0.1.t26216-RA"/>
    <property type="gene ID" value="nRc.2.0.1.g26216"/>
</dbReference>
<reference evidence="2" key="1">
    <citation type="submission" date="2022-11" db="UniProtKB">
        <authorList>
            <consortium name="WormBaseParasite"/>
        </authorList>
    </citation>
    <scope>IDENTIFICATION</scope>
</reference>
<organism evidence="1 2">
    <name type="scientific">Romanomermis culicivorax</name>
    <name type="common">Nematode worm</name>
    <dbReference type="NCBI Taxonomy" id="13658"/>
    <lineage>
        <taxon>Eukaryota</taxon>
        <taxon>Metazoa</taxon>
        <taxon>Ecdysozoa</taxon>
        <taxon>Nematoda</taxon>
        <taxon>Enoplea</taxon>
        <taxon>Dorylaimia</taxon>
        <taxon>Mermithida</taxon>
        <taxon>Mermithoidea</taxon>
        <taxon>Mermithidae</taxon>
        <taxon>Romanomermis</taxon>
    </lineage>
</organism>
<evidence type="ECO:0000313" key="1">
    <source>
        <dbReference type="Proteomes" id="UP000887565"/>
    </source>
</evidence>
<protein>
    <submittedName>
        <fullName evidence="2">Uncharacterized protein</fullName>
    </submittedName>
</protein>
<evidence type="ECO:0000313" key="2">
    <source>
        <dbReference type="WBParaSite" id="nRc.2.0.1.t26216-RA"/>
    </source>
</evidence>
<accession>A0A915JJH3</accession>
<keyword evidence="1" id="KW-1185">Reference proteome</keyword>
<sequence length="251" mass="28911">MKSHHQISETPALTQLYLVPNRNEWINAIRGTMPLAIHVCSPHSEMELRAIIKNEIRKLLSKSDNIEIDLICEQNWIKRDSTFELELTEWVSRIPIVKKICNDNKGLVYVNRYFMRLIIFGNDSFPVSSETDLVTKKKYKENSYYYFLYNSPILTSRKCEHLICFLPNTILTMCSNLPVFLEAMLMGESPTKMPTQAPTQVSEDTELDKETAMAVKSLIKDIAEESFAIKTEVPTQTDIVQIESDEDDVSH</sequence>
<dbReference type="Proteomes" id="UP000887565">
    <property type="component" value="Unplaced"/>
</dbReference>
<dbReference type="AlphaFoldDB" id="A0A915JJH3"/>
<name>A0A915JJH3_ROMCU</name>